<evidence type="ECO:0000313" key="3">
    <source>
        <dbReference type="Proteomes" id="UP001180825"/>
    </source>
</evidence>
<dbReference type="Pfam" id="PF09983">
    <property type="entry name" value="JetD_C"/>
    <property type="match status" value="1"/>
</dbReference>
<dbReference type="SUPFAM" id="SSF56726">
    <property type="entry name" value="DNA topoisomerase IV, alpha subunit"/>
    <property type="match status" value="1"/>
</dbReference>
<sequence length="411" mass="44959">MNKVAERALQKLLSQAETAWANGTQEKALSLPFSESKLPAYFEFGTSADRSACNAHLGLAEHAGAIEIHWDPRSGDKRQIARITLLDADKLAAFLEVSPRWALVEAATSSLNQMAEGFPVLHQVIAAWKAGVLVRRTSASDVVDWQDACRVILHRRASGDVDLPHRGLSVSLFNDSKRLEALWPMLDILLQGGMDGAARSDEEICGELGIVKFPSTVLLAGSARVTYGGHVLDVRWPYLGLSPTHIDAVEPLGDVDTLLSVENLSTFHELARQSQGGQRCILIYTAGMPSPSWLRIYRLMLRALPAAAAVRHWGDIDAGGFRIANRLANTCQEEGRRLKPYGMAGELSKEALEAGEGARKALDAAELRTIQRICAARGWAREWAFVDERKFAYEQEGMRAVMPPADAPSVS</sequence>
<feature type="domain" description="Wadjet protein JetD C-terminal" evidence="1">
    <location>
        <begin position="254"/>
        <end position="331"/>
    </location>
</feature>
<dbReference type="InterPro" id="IPR024534">
    <property type="entry name" value="JetD_C"/>
</dbReference>
<dbReference type="RefSeq" id="WP_310330673.1">
    <property type="nucleotide sequence ID" value="NZ_JAVDXV010000007.1"/>
</dbReference>
<evidence type="ECO:0000259" key="1">
    <source>
        <dbReference type="Pfam" id="PF09983"/>
    </source>
</evidence>
<keyword evidence="3" id="KW-1185">Reference proteome</keyword>
<proteinExistence type="predicted"/>
<dbReference type="EMBL" id="JAVDXV010000007">
    <property type="protein sequence ID" value="MDR7334327.1"/>
    <property type="molecule type" value="Genomic_DNA"/>
</dbReference>
<evidence type="ECO:0000313" key="2">
    <source>
        <dbReference type="EMBL" id="MDR7334327.1"/>
    </source>
</evidence>
<dbReference type="Proteomes" id="UP001180825">
    <property type="component" value="Unassembled WGS sequence"/>
</dbReference>
<name>A0ABU2AAU8_9BURK</name>
<accession>A0ABU2AAU8</accession>
<organism evidence="2 3">
    <name type="scientific">Roseateles asaccharophilus</name>
    <dbReference type="NCBI Taxonomy" id="582607"/>
    <lineage>
        <taxon>Bacteria</taxon>
        <taxon>Pseudomonadati</taxon>
        <taxon>Pseudomonadota</taxon>
        <taxon>Betaproteobacteria</taxon>
        <taxon>Burkholderiales</taxon>
        <taxon>Sphaerotilaceae</taxon>
        <taxon>Roseateles</taxon>
    </lineage>
</organism>
<comment type="caution">
    <text evidence="2">The sequence shown here is derived from an EMBL/GenBank/DDBJ whole genome shotgun (WGS) entry which is preliminary data.</text>
</comment>
<protein>
    <recommendedName>
        <fullName evidence="1">Wadjet protein JetD C-terminal domain-containing protein</fullName>
    </recommendedName>
</protein>
<gene>
    <name evidence="2" type="ORF">J2X21_003483</name>
</gene>
<dbReference type="InterPro" id="IPR036078">
    <property type="entry name" value="Spo11/TopoVI_A_sf"/>
</dbReference>
<reference evidence="2 3" key="1">
    <citation type="submission" date="2023-07" db="EMBL/GenBank/DDBJ databases">
        <title>Sorghum-associated microbial communities from plants grown in Nebraska, USA.</title>
        <authorList>
            <person name="Schachtman D."/>
        </authorList>
    </citation>
    <scope>NUCLEOTIDE SEQUENCE [LARGE SCALE GENOMIC DNA]</scope>
    <source>
        <strain evidence="2 3">BE316</strain>
    </source>
</reference>